<keyword evidence="6 7" id="KW-0472">Membrane</keyword>
<gene>
    <name evidence="9" type="ORF">RTO_00100</name>
</gene>
<evidence type="ECO:0000256" key="1">
    <source>
        <dbReference type="ARBA" id="ARBA00004651"/>
    </source>
</evidence>
<feature type="transmembrane region" description="Helical" evidence="7">
    <location>
        <begin position="185"/>
        <end position="205"/>
    </location>
</feature>
<dbReference type="PATRIC" id="fig|657313.3.peg.406"/>
<accession>D4M0R1</accession>
<sequence length="219" mass="23409">MDLQTLIVLIIELIGTIAFSISGAMVGIRRKMDIFGVLVLGVVTAVGGGMMRDVILGKTPSAFVKPIYVEVAVISALAPFLLLSINKRLVHSKYQALYAGLMFLMDSVGLGIFTAVGVSTGWTAGYHDNMFFLSFLGVLTGVGGGLLRDVMAGVPPYIFVKHVYACASIAGAICCVLAYRSWGQIPALVIGTVVVLVIRIGAAHYRWNLPCVKLEDEEI</sequence>
<feature type="transmembrane region" description="Helical" evidence="7">
    <location>
        <begin position="159"/>
        <end position="179"/>
    </location>
</feature>
<keyword evidence="4 7" id="KW-0812">Transmembrane</keyword>
<name>D4M0R1_9FIRM</name>
<organism evidence="9 10">
    <name type="scientific">[Ruminococcus] torques L2-14</name>
    <dbReference type="NCBI Taxonomy" id="657313"/>
    <lineage>
        <taxon>Bacteria</taxon>
        <taxon>Bacillati</taxon>
        <taxon>Bacillota</taxon>
        <taxon>Clostridia</taxon>
        <taxon>Lachnospirales</taxon>
        <taxon>Lachnospiraceae</taxon>
        <taxon>Mediterraneibacter</taxon>
    </lineage>
</organism>
<dbReference type="EMBL" id="FP929055">
    <property type="protein sequence ID" value="CBL24823.1"/>
    <property type="molecule type" value="Genomic_DNA"/>
</dbReference>
<evidence type="ECO:0000259" key="8">
    <source>
        <dbReference type="Pfam" id="PF03458"/>
    </source>
</evidence>
<keyword evidence="3" id="KW-1003">Cell membrane</keyword>
<dbReference type="AlphaFoldDB" id="D4M0R1"/>
<dbReference type="HOGENOM" id="CLU_064906_2_1_9"/>
<dbReference type="STRING" id="33039.ERS852502_00898"/>
<feature type="domain" description="Glycine transporter" evidence="8">
    <location>
        <begin position="10"/>
        <end position="82"/>
    </location>
</feature>
<evidence type="ECO:0000256" key="6">
    <source>
        <dbReference type="ARBA" id="ARBA00023136"/>
    </source>
</evidence>
<dbReference type="PANTHER" id="PTHR30506">
    <property type="entry name" value="INNER MEMBRANE PROTEIN"/>
    <property type="match status" value="1"/>
</dbReference>
<dbReference type="GO" id="GO:0005886">
    <property type="term" value="C:plasma membrane"/>
    <property type="evidence" value="ECO:0007669"/>
    <property type="project" value="UniProtKB-SubCell"/>
</dbReference>
<keyword evidence="5 7" id="KW-1133">Transmembrane helix</keyword>
<feature type="transmembrane region" description="Helical" evidence="7">
    <location>
        <begin position="67"/>
        <end position="85"/>
    </location>
</feature>
<dbReference type="KEGG" id="rto:RTO_00100"/>
<dbReference type="Pfam" id="PF03458">
    <property type="entry name" value="Gly_transporter"/>
    <property type="match status" value="2"/>
</dbReference>
<evidence type="ECO:0000256" key="3">
    <source>
        <dbReference type="ARBA" id="ARBA00022475"/>
    </source>
</evidence>
<dbReference type="PANTHER" id="PTHR30506:SF3">
    <property type="entry name" value="UPF0126 INNER MEMBRANE PROTEIN YADS-RELATED"/>
    <property type="match status" value="1"/>
</dbReference>
<feature type="domain" description="Glycine transporter" evidence="8">
    <location>
        <begin position="104"/>
        <end position="179"/>
    </location>
</feature>
<dbReference type="InterPro" id="IPR005115">
    <property type="entry name" value="Gly_transporter"/>
</dbReference>
<comment type="similarity">
    <text evidence="2">Belongs to the UPF0126 family.</text>
</comment>
<evidence type="ECO:0000256" key="5">
    <source>
        <dbReference type="ARBA" id="ARBA00022989"/>
    </source>
</evidence>
<protein>
    <submittedName>
        <fullName evidence="9">Predicted membrane protein</fullName>
    </submittedName>
</protein>
<feature type="transmembrane region" description="Helical" evidence="7">
    <location>
        <begin position="35"/>
        <end position="55"/>
    </location>
</feature>
<evidence type="ECO:0000256" key="7">
    <source>
        <dbReference type="SAM" id="Phobius"/>
    </source>
</evidence>
<evidence type="ECO:0000256" key="4">
    <source>
        <dbReference type="ARBA" id="ARBA00022692"/>
    </source>
</evidence>
<feature type="transmembrane region" description="Helical" evidence="7">
    <location>
        <begin position="6"/>
        <end position="28"/>
    </location>
</feature>
<evidence type="ECO:0000313" key="9">
    <source>
        <dbReference type="EMBL" id="CBL24823.1"/>
    </source>
</evidence>
<proteinExistence type="inferred from homology"/>
<evidence type="ECO:0000256" key="2">
    <source>
        <dbReference type="ARBA" id="ARBA00008193"/>
    </source>
</evidence>
<feature type="transmembrane region" description="Helical" evidence="7">
    <location>
        <begin position="130"/>
        <end position="147"/>
    </location>
</feature>
<feature type="transmembrane region" description="Helical" evidence="7">
    <location>
        <begin position="97"/>
        <end position="118"/>
    </location>
</feature>
<reference evidence="9 10" key="2">
    <citation type="submission" date="2010-03" db="EMBL/GenBank/DDBJ databases">
        <authorList>
            <person name="Pajon A."/>
        </authorList>
    </citation>
    <scope>NUCLEOTIDE SEQUENCE [LARGE SCALE GENOMIC DNA]</scope>
    <source>
        <strain evidence="9 10">L2-14</strain>
    </source>
</reference>
<comment type="subcellular location">
    <subcellularLocation>
        <location evidence="1">Cell membrane</location>
        <topology evidence="1">Multi-pass membrane protein</topology>
    </subcellularLocation>
</comment>
<reference evidence="9 10" key="1">
    <citation type="submission" date="2010-03" db="EMBL/GenBank/DDBJ databases">
        <title>The genome sequence of Ruminococcus torques L2-14.</title>
        <authorList>
            <consortium name="metaHIT consortium -- http://www.metahit.eu/"/>
            <person name="Pajon A."/>
            <person name="Turner K."/>
            <person name="Parkhill J."/>
            <person name="Duncan S."/>
            <person name="Flint H."/>
        </authorList>
    </citation>
    <scope>NUCLEOTIDE SEQUENCE [LARGE SCALE GENOMIC DNA]</scope>
    <source>
        <strain evidence="9 10">L2-14</strain>
    </source>
</reference>
<dbReference type="RefSeq" id="WP_015527491.1">
    <property type="nucleotide sequence ID" value="NC_021015.1"/>
</dbReference>
<dbReference type="Proteomes" id="UP000008956">
    <property type="component" value="Chromosome"/>
</dbReference>
<evidence type="ECO:0000313" key="10">
    <source>
        <dbReference type="Proteomes" id="UP000008956"/>
    </source>
</evidence>